<evidence type="ECO:0000313" key="3">
    <source>
        <dbReference type="Proteomes" id="UP000541969"/>
    </source>
</evidence>
<protein>
    <submittedName>
        <fullName evidence="2">Exopolyphosphatase/guanosine-5'-triphosphate, 3'-diphosphate pyrophosphatase</fullName>
        <ecNumber evidence="2">3.6.1.11</ecNumber>
        <ecNumber evidence="2">3.6.1.40</ecNumber>
    </submittedName>
</protein>
<dbReference type="AlphaFoldDB" id="A0A853CFR4"/>
<gene>
    <name evidence="2" type="ORF">GGQ55_002555</name>
</gene>
<dbReference type="CDD" id="cd24119">
    <property type="entry name" value="ASKHA_NBD_MtPPX2-like"/>
    <property type="match status" value="1"/>
</dbReference>
<dbReference type="Gene3D" id="3.30.420.40">
    <property type="match status" value="1"/>
</dbReference>
<dbReference type="EC" id="3.6.1.11" evidence="2"/>
<comment type="caution">
    <text evidence="2">The sequence shown here is derived from an EMBL/GenBank/DDBJ whole genome shotgun (WGS) entry which is preliminary data.</text>
</comment>
<keyword evidence="2" id="KW-0378">Hydrolase</keyword>
<dbReference type="RefSeq" id="WP_179717275.1">
    <property type="nucleotide sequence ID" value="NZ_JACBZT010000001.1"/>
</dbReference>
<dbReference type="InterPro" id="IPR050273">
    <property type="entry name" value="GppA/Ppx_hydrolase"/>
</dbReference>
<dbReference type="InterPro" id="IPR003695">
    <property type="entry name" value="Ppx_GppA_N"/>
</dbReference>
<feature type="domain" description="Ppx/GppA phosphatase N-terminal" evidence="1">
    <location>
        <begin position="24"/>
        <end position="311"/>
    </location>
</feature>
<accession>A0A853CFR4</accession>
<evidence type="ECO:0000313" key="2">
    <source>
        <dbReference type="EMBL" id="NYJ06277.1"/>
    </source>
</evidence>
<name>A0A853CFR4_9ACTN</name>
<dbReference type="SUPFAM" id="SSF53067">
    <property type="entry name" value="Actin-like ATPase domain"/>
    <property type="match status" value="2"/>
</dbReference>
<dbReference type="Gene3D" id="3.30.420.150">
    <property type="entry name" value="Exopolyphosphatase. Domain 2"/>
    <property type="match status" value="1"/>
</dbReference>
<keyword evidence="3" id="KW-1185">Reference proteome</keyword>
<sequence>MSRVAAIDCGTNSIRLLVADVPDEGPHTDLVRRMEIVRLGQGVDATGRLAPEAIERTRRVLAEYAETCRELGATAVRMVATSATRDAANREDFEQMVVATLGQKPDVVPGREEAELSFLGATASLDAAAQAHGNPAPRPPFLVVDIGGGSTEFVLGDASGVRAAVSVDIGCVRLTERHLHGDPPSADEIQRTEADIRAALAVVADQVPVAEAASLVGLAGSVTTVAALALKLPEYDPVAIHGSRIPVGGVRSVTAGLLTATRERRAALPVMHPGRVDVIGAGSLVLRVIMDAFDLDEVVVSEHDILDGIALRLAR</sequence>
<reference evidence="2 3" key="1">
    <citation type="submission" date="2020-07" db="EMBL/GenBank/DDBJ databases">
        <title>Sequencing the genomes of 1000 actinobacteria strains.</title>
        <authorList>
            <person name="Klenk H.-P."/>
        </authorList>
    </citation>
    <scope>NUCLEOTIDE SEQUENCE [LARGE SCALE GENOMIC DNA]</scope>
    <source>
        <strain evidence="2 3">DSM 104001</strain>
    </source>
</reference>
<dbReference type="InterPro" id="IPR043129">
    <property type="entry name" value="ATPase_NBD"/>
</dbReference>
<dbReference type="EC" id="3.6.1.40" evidence="2"/>
<dbReference type="GO" id="GO:0004309">
    <property type="term" value="F:exopolyphosphatase activity"/>
    <property type="evidence" value="ECO:0007669"/>
    <property type="project" value="UniProtKB-EC"/>
</dbReference>
<dbReference type="GO" id="GO:0008894">
    <property type="term" value="F:guanosine-5'-triphosphate,3'-diphosphate diphosphatase activity"/>
    <property type="evidence" value="ECO:0007669"/>
    <property type="project" value="UniProtKB-EC"/>
</dbReference>
<proteinExistence type="predicted"/>
<dbReference type="Pfam" id="PF02541">
    <property type="entry name" value="Ppx-GppA"/>
    <property type="match status" value="1"/>
</dbReference>
<dbReference type="PANTHER" id="PTHR30005:SF13">
    <property type="entry name" value="EXOPOLYPHOSPHATASE 2"/>
    <property type="match status" value="1"/>
</dbReference>
<evidence type="ECO:0000259" key="1">
    <source>
        <dbReference type="Pfam" id="PF02541"/>
    </source>
</evidence>
<dbReference type="Proteomes" id="UP000541969">
    <property type="component" value="Unassembled WGS sequence"/>
</dbReference>
<dbReference type="PANTHER" id="PTHR30005">
    <property type="entry name" value="EXOPOLYPHOSPHATASE"/>
    <property type="match status" value="1"/>
</dbReference>
<dbReference type="EMBL" id="JACBZT010000001">
    <property type="protein sequence ID" value="NYJ06277.1"/>
    <property type="molecule type" value="Genomic_DNA"/>
</dbReference>
<organism evidence="2 3">
    <name type="scientific">Petropleomorpha daqingensis</name>
    <dbReference type="NCBI Taxonomy" id="2026353"/>
    <lineage>
        <taxon>Bacteria</taxon>
        <taxon>Bacillati</taxon>
        <taxon>Actinomycetota</taxon>
        <taxon>Actinomycetes</taxon>
        <taxon>Geodermatophilales</taxon>
        <taxon>Geodermatophilaceae</taxon>
        <taxon>Petropleomorpha</taxon>
    </lineage>
</organism>